<dbReference type="NCBIfam" id="TIGR04183">
    <property type="entry name" value="Por_Secre_tail"/>
    <property type="match status" value="1"/>
</dbReference>
<dbReference type="EMBL" id="DSVI01000008">
    <property type="protein sequence ID" value="HGT47749.1"/>
    <property type="molecule type" value="Genomic_DNA"/>
</dbReference>
<dbReference type="InterPro" id="IPR026444">
    <property type="entry name" value="Secre_tail"/>
</dbReference>
<accession>A0A832DFK0</accession>
<comment type="caution">
    <text evidence="2">The sequence shown here is derived from an EMBL/GenBank/DDBJ whole genome shotgun (WGS) entry which is preliminary data.</text>
</comment>
<gene>
    <name evidence="2" type="ORF">ENS56_06920</name>
</gene>
<dbReference type="AlphaFoldDB" id="A0A832DFK0"/>
<name>A0A832DFK0_9BACT</name>
<protein>
    <submittedName>
        <fullName evidence="2">T9SS type A sorting domain-containing protein</fullName>
    </submittedName>
</protein>
<sequence>MNIEIGGYISSTERDSLSVSQQAQLNGTLNIVFSNNFTPQIGDVFPFISYQSRAGEFSQVNFPSNVTGYIQYLSNRAQIVIDSAASVDEEEIEELYSGQNKIPTTYELSQNYPNPFNPSTKISWQSPVGSWQTLKIYDVLGNEVATLVDEYKEAGRYEVEFSVAQSASADRPELASGIYLYRIQVGSFVETKKMILIK</sequence>
<evidence type="ECO:0000313" key="2">
    <source>
        <dbReference type="EMBL" id="HGT47749.1"/>
    </source>
</evidence>
<organism evidence="2">
    <name type="scientific">Ignavibacterium album</name>
    <dbReference type="NCBI Taxonomy" id="591197"/>
    <lineage>
        <taxon>Bacteria</taxon>
        <taxon>Pseudomonadati</taxon>
        <taxon>Ignavibacteriota</taxon>
        <taxon>Ignavibacteria</taxon>
        <taxon>Ignavibacteriales</taxon>
        <taxon>Ignavibacteriaceae</taxon>
        <taxon>Ignavibacterium</taxon>
    </lineage>
</organism>
<dbReference type="Pfam" id="PF18962">
    <property type="entry name" value="Por_Secre_tail"/>
    <property type="match status" value="1"/>
</dbReference>
<dbReference type="Gene3D" id="2.60.40.4070">
    <property type="match status" value="1"/>
</dbReference>
<proteinExistence type="predicted"/>
<evidence type="ECO:0000259" key="1">
    <source>
        <dbReference type="Pfam" id="PF18962"/>
    </source>
</evidence>
<reference evidence="2" key="1">
    <citation type="journal article" date="2020" name="mSystems">
        <title>Genome- and Community-Level Interaction Insights into Carbon Utilization and Element Cycling Functions of Hydrothermarchaeota in Hydrothermal Sediment.</title>
        <authorList>
            <person name="Zhou Z."/>
            <person name="Liu Y."/>
            <person name="Xu W."/>
            <person name="Pan J."/>
            <person name="Luo Z.H."/>
            <person name="Li M."/>
        </authorList>
    </citation>
    <scope>NUCLEOTIDE SEQUENCE [LARGE SCALE GENOMIC DNA]</scope>
    <source>
        <strain evidence="2">SpSt-500</strain>
    </source>
</reference>
<feature type="domain" description="Secretion system C-terminal sorting" evidence="1">
    <location>
        <begin position="112"/>
        <end position="195"/>
    </location>
</feature>